<organism evidence="2 3">
    <name type="scientific">Niabella ginsengisoli</name>
    <dbReference type="NCBI Taxonomy" id="522298"/>
    <lineage>
        <taxon>Bacteria</taxon>
        <taxon>Pseudomonadati</taxon>
        <taxon>Bacteroidota</taxon>
        <taxon>Chitinophagia</taxon>
        <taxon>Chitinophagales</taxon>
        <taxon>Chitinophagaceae</taxon>
        <taxon>Niabella</taxon>
    </lineage>
</organism>
<dbReference type="Pfam" id="PF16400">
    <property type="entry name" value="DUF5008"/>
    <property type="match status" value="1"/>
</dbReference>
<dbReference type="InterPro" id="IPR032175">
    <property type="entry name" value="DUF5008"/>
</dbReference>
<dbReference type="InterPro" id="IPR013783">
    <property type="entry name" value="Ig-like_fold"/>
</dbReference>
<dbReference type="RefSeq" id="WP_240827980.1">
    <property type="nucleotide sequence ID" value="NZ_JAKWBL010000001.1"/>
</dbReference>
<accession>A0ABS9SIS9</accession>
<dbReference type="SUPFAM" id="SSF81296">
    <property type="entry name" value="E set domains"/>
    <property type="match status" value="1"/>
</dbReference>
<dbReference type="Proteomes" id="UP001202248">
    <property type="component" value="Unassembled WGS sequence"/>
</dbReference>
<evidence type="ECO:0000259" key="1">
    <source>
        <dbReference type="Pfam" id="PF16400"/>
    </source>
</evidence>
<gene>
    <name evidence="2" type="ORF">MKP09_10300</name>
</gene>
<dbReference type="Gene3D" id="2.60.40.10">
    <property type="entry name" value="Immunoglobulins"/>
    <property type="match status" value="1"/>
</dbReference>
<protein>
    <submittedName>
        <fullName evidence="2">DUF5008 domain-containing protein</fullName>
    </submittedName>
</protein>
<sequence length="175" mass="19267">MYIRNYFSLLVCCLLLFACRKGLELGTYPYESDKEPLNVKLSTDALRPAISAPGTTVVLFGEGFTNYEKEELLVRFNGESGEITNITETRLEVKVPARASSGMITLTINKQVLPGPQLQISGPVSADGIFKSFPGASGVLLIRYVFKVMGNTLLQEISQTMIILVRLTGLMVWPD</sequence>
<reference evidence="2 3" key="1">
    <citation type="submission" date="2022-02" db="EMBL/GenBank/DDBJ databases">
        <authorList>
            <person name="Min J."/>
        </authorList>
    </citation>
    <scope>NUCLEOTIDE SEQUENCE [LARGE SCALE GENOMIC DNA]</scope>
    <source>
        <strain evidence="2 3">GR10-1</strain>
    </source>
</reference>
<dbReference type="EMBL" id="JAKWBL010000001">
    <property type="protein sequence ID" value="MCH5598272.1"/>
    <property type="molecule type" value="Genomic_DNA"/>
</dbReference>
<proteinExistence type="predicted"/>
<name>A0ABS9SIS9_9BACT</name>
<dbReference type="InterPro" id="IPR014756">
    <property type="entry name" value="Ig_E-set"/>
</dbReference>
<feature type="domain" description="DUF5008" evidence="1">
    <location>
        <begin position="28"/>
        <end position="116"/>
    </location>
</feature>
<evidence type="ECO:0000313" key="3">
    <source>
        <dbReference type="Proteomes" id="UP001202248"/>
    </source>
</evidence>
<comment type="caution">
    <text evidence="2">The sequence shown here is derived from an EMBL/GenBank/DDBJ whole genome shotgun (WGS) entry which is preliminary data.</text>
</comment>
<evidence type="ECO:0000313" key="2">
    <source>
        <dbReference type="EMBL" id="MCH5598272.1"/>
    </source>
</evidence>
<dbReference type="PROSITE" id="PS51257">
    <property type="entry name" value="PROKAR_LIPOPROTEIN"/>
    <property type="match status" value="1"/>
</dbReference>
<keyword evidence="3" id="KW-1185">Reference proteome</keyword>